<evidence type="ECO:0000259" key="17">
    <source>
        <dbReference type="Pfam" id="PF22461"/>
    </source>
</evidence>
<dbReference type="EMBL" id="JABBGH010000001">
    <property type="protein sequence ID" value="NML63657.1"/>
    <property type="molecule type" value="Genomic_DNA"/>
</dbReference>
<feature type="domain" description="Polysaccharide export protein N-terminal" evidence="16">
    <location>
        <begin position="45"/>
        <end position="138"/>
    </location>
</feature>
<dbReference type="PANTHER" id="PTHR33619:SF3">
    <property type="entry name" value="POLYSACCHARIDE EXPORT PROTEIN GFCE-RELATED"/>
    <property type="match status" value="1"/>
</dbReference>
<evidence type="ECO:0000313" key="18">
    <source>
        <dbReference type="EMBL" id="NML63657.1"/>
    </source>
</evidence>
<feature type="domain" description="SLBB" evidence="17">
    <location>
        <begin position="144"/>
        <end position="222"/>
    </location>
</feature>
<evidence type="ECO:0000259" key="16">
    <source>
        <dbReference type="Pfam" id="PF02563"/>
    </source>
</evidence>
<dbReference type="InterPro" id="IPR003715">
    <property type="entry name" value="Poly_export_N"/>
</dbReference>
<dbReference type="InterPro" id="IPR054765">
    <property type="entry name" value="SLBB_dom"/>
</dbReference>
<keyword evidence="4" id="KW-1134">Transmembrane beta strand</keyword>
<keyword evidence="14" id="KW-0449">Lipoprotein</keyword>
<evidence type="ECO:0000256" key="9">
    <source>
        <dbReference type="ARBA" id="ARBA00023065"/>
    </source>
</evidence>
<evidence type="ECO:0000256" key="4">
    <source>
        <dbReference type="ARBA" id="ARBA00022452"/>
    </source>
</evidence>
<keyword evidence="3" id="KW-0813">Transport</keyword>
<evidence type="ECO:0000313" key="19">
    <source>
        <dbReference type="Proteomes" id="UP000559626"/>
    </source>
</evidence>
<evidence type="ECO:0000256" key="15">
    <source>
        <dbReference type="SAM" id="Phobius"/>
    </source>
</evidence>
<keyword evidence="12" id="KW-0564">Palmitate</keyword>
<feature type="transmembrane region" description="Helical" evidence="15">
    <location>
        <begin position="235"/>
        <end position="257"/>
    </location>
</feature>
<dbReference type="GO" id="GO:0015159">
    <property type="term" value="F:polysaccharide transmembrane transporter activity"/>
    <property type="evidence" value="ECO:0007669"/>
    <property type="project" value="InterPro"/>
</dbReference>
<protein>
    <submittedName>
        <fullName evidence="18">Sugar transporter</fullName>
    </submittedName>
</protein>
<sequence length="259" mass="28279">MKGKFLQFVFLLLAGSCVPNRNIVYFSDLKETASYTEEIKNKVTPRIQPDDLLSITVSSLNPESNILFNNGVLQSAGSGGITGTTGRVSDGYLVDKDGAINFPVLGSVILGGLTKEEATEKMVSEIKKTVKNPIVNIRFLNFRITVVGEVNRPSTLTIPSESINIIEALGLAGDLTVYGKRENILIIRESGGKRTAARLDLTSKNILNSQYFYLQQNDVVYVEPVKAKSIQTGNAVVYLPIITTVISLISLLSVIIIRR</sequence>
<keyword evidence="6 15" id="KW-0812">Transmembrane</keyword>
<keyword evidence="13" id="KW-0998">Cell outer membrane</keyword>
<comment type="caution">
    <text evidence="18">The sequence shown here is derived from an EMBL/GenBank/DDBJ whole genome shotgun (WGS) entry which is preliminary data.</text>
</comment>
<proteinExistence type="inferred from homology"/>
<keyword evidence="10" id="KW-0626">Porin</keyword>
<dbReference type="PROSITE" id="PS51257">
    <property type="entry name" value="PROKAR_LIPOPROTEIN"/>
    <property type="match status" value="1"/>
</dbReference>
<evidence type="ECO:0000256" key="8">
    <source>
        <dbReference type="ARBA" id="ARBA00023047"/>
    </source>
</evidence>
<evidence type="ECO:0000256" key="13">
    <source>
        <dbReference type="ARBA" id="ARBA00023237"/>
    </source>
</evidence>
<dbReference type="Gene3D" id="3.10.560.10">
    <property type="entry name" value="Outer membrane lipoprotein wza domain like"/>
    <property type="match status" value="1"/>
</dbReference>
<keyword evidence="7" id="KW-0732">Signal</keyword>
<organism evidence="18 19">
    <name type="scientific">Hymenobacter polaris</name>
    <dbReference type="NCBI Taxonomy" id="2682546"/>
    <lineage>
        <taxon>Bacteria</taxon>
        <taxon>Pseudomonadati</taxon>
        <taxon>Bacteroidota</taxon>
        <taxon>Cytophagia</taxon>
        <taxon>Cytophagales</taxon>
        <taxon>Hymenobacteraceae</taxon>
        <taxon>Hymenobacter</taxon>
    </lineage>
</organism>
<evidence type="ECO:0000256" key="11">
    <source>
        <dbReference type="ARBA" id="ARBA00023136"/>
    </source>
</evidence>
<evidence type="ECO:0000256" key="10">
    <source>
        <dbReference type="ARBA" id="ARBA00023114"/>
    </source>
</evidence>
<evidence type="ECO:0000256" key="1">
    <source>
        <dbReference type="ARBA" id="ARBA00004571"/>
    </source>
</evidence>
<dbReference type="GO" id="GO:0006811">
    <property type="term" value="P:monoatomic ion transport"/>
    <property type="evidence" value="ECO:0007669"/>
    <property type="project" value="UniProtKB-KW"/>
</dbReference>
<comment type="subcellular location">
    <subcellularLocation>
        <location evidence="1">Cell outer membrane</location>
        <topology evidence="1">Multi-pass membrane protein</topology>
    </subcellularLocation>
</comment>
<evidence type="ECO:0000256" key="7">
    <source>
        <dbReference type="ARBA" id="ARBA00022729"/>
    </source>
</evidence>
<evidence type="ECO:0000256" key="14">
    <source>
        <dbReference type="ARBA" id="ARBA00023288"/>
    </source>
</evidence>
<keyword evidence="19" id="KW-1185">Reference proteome</keyword>
<keyword evidence="8" id="KW-0625">Polysaccharide transport</keyword>
<dbReference type="Proteomes" id="UP000559626">
    <property type="component" value="Unassembled WGS sequence"/>
</dbReference>
<dbReference type="InterPro" id="IPR049712">
    <property type="entry name" value="Poly_export"/>
</dbReference>
<keyword evidence="9" id="KW-0406">Ion transport</keyword>
<accession>A0A7Y0FKF6</accession>
<dbReference type="AlphaFoldDB" id="A0A7Y0FKF6"/>
<evidence type="ECO:0000256" key="12">
    <source>
        <dbReference type="ARBA" id="ARBA00023139"/>
    </source>
</evidence>
<reference evidence="18 19" key="1">
    <citation type="submission" date="2020-04" db="EMBL/GenBank/DDBJ databases">
        <title>Hymenobacter polaris sp. nov., isolated from Arctic soil.</title>
        <authorList>
            <person name="Dahal R.H."/>
        </authorList>
    </citation>
    <scope>NUCLEOTIDE SEQUENCE [LARGE SCALE GENOMIC DNA]</scope>
    <source>
        <strain evidence="18 19">RP-2-7</strain>
    </source>
</reference>
<dbReference type="Pfam" id="PF22461">
    <property type="entry name" value="SLBB_2"/>
    <property type="match status" value="1"/>
</dbReference>
<dbReference type="Pfam" id="PF02563">
    <property type="entry name" value="Poly_export"/>
    <property type="match status" value="1"/>
</dbReference>
<dbReference type="GO" id="GO:0009279">
    <property type="term" value="C:cell outer membrane"/>
    <property type="evidence" value="ECO:0007669"/>
    <property type="project" value="UniProtKB-SubCell"/>
</dbReference>
<keyword evidence="11 15" id="KW-0472">Membrane</keyword>
<evidence type="ECO:0000256" key="6">
    <source>
        <dbReference type="ARBA" id="ARBA00022692"/>
    </source>
</evidence>
<dbReference type="GO" id="GO:0046930">
    <property type="term" value="C:pore complex"/>
    <property type="evidence" value="ECO:0007669"/>
    <property type="project" value="UniProtKB-KW"/>
</dbReference>
<keyword evidence="5 18" id="KW-0762">Sugar transport</keyword>
<dbReference type="GO" id="GO:0015288">
    <property type="term" value="F:porin activity"/>
    <property type="evidence" value="ECO:0007669"/>
    <property type="project" value="UniProtKB-KW"/>
</dbReference>
<keyword evidence="15" id="KW-1133">Transmembrane helix</keyword>
<dbReference type="PANTHER" id="PTHR33619">
    <property type="entry name" value="POLYSACCHARIDE EXPORT PROTEIN GFCE-RELATED"/>
    <property type="match status" value="1"/>
</dbReference>
<gene>
    <name evidence="18" type="ORF">HHL22_00385</name>
</gene>
<evidence type="ECO:0000256" key="2">
    <source>
        <dbReference type="ARBA" id="ARBA00009450"/>
    </source>
</evidence>
<evidence type="ECO:0000256" key="3">
    <source>
        <dbReference type="ARBA" id="ARBA00022448"/>
    </source>
</evidence>
<name>A0A7Y0FKF6_9BACT</name>
<evidence type="ECO:0000256" key="5">
    <source>
        <dbReference type="ARBA" id="ARBA00022597"/>
    </source>
</evidence>
<comment type="similarity">
    <text evidence="2">Belongs to the BexD/CtrA/VexA family.</text>
</comment>